<proteinExistence type="predicted"/>
<dbReference type="InterPro" id="IPR011701">
    <property type="entry name" value="MFS"/>
</dbReference>
<feature type="transmembrane region" description="Helical" evidence="5">
    <location>
        <begin position="21"/>
        <end position="47"/>
    </location>
</feature>
<keyword evidence="8" id="KW-1185">Reference proteome</keyword>
<dbReference type="PANTHER" id="PTHR42718:SF39">
    <property type="entry name" value="ACTINORHODIN TRANSPORTER-RELATED"/>
    <property type="match status" value="1"/>
</dbReference>
<dbReference type="Pfam" id="PF07690">
    <property type="entry name" value="MFS_1"/>
    <property type="match status" value="1"/>
</dbReference>
<keyword evidence="4 5" id="KW-0472">Membrane</keyword>
<feature type="transmembrane region" description="Helical" evidence="5">
    <location>
        <begin position="316"/>
        <end position="334"/>
    </location>
</feature>
<evidence type="ECO:0000256" key="1">
    <source>
        <dbReference type="ARBA" id="ARBA00004651"/>
    </source>
</evidence>
<comment type="subcellular location">
    <subcellularLocation>
        <location evidence="1">Cell membrane</location>
        <topology evidence="1">Multi-pass membrane protein</topology>
    </subcellularLocation>
</comment>
<evidence type="ECO:0000259" key="6">
    <source>
        <dbReference type="PROSITE" id="PS50850"/>
    </source>
</evidence>
<dbReference type="Gene3D" id="1.20.1250.20">
    <property type="entry name" value="MFS general substrate transporter like domains"/>
    <property type="match status" value="1"/>
</dbReference>
<name>A0ABS6AYA0_9NOCA</name>
<evidence type="ECO:0000256" key="5">
    <source>
        <dbReference type="SAM" id="Phobius"/>
    </source>
</evidence>
<gene>
    <name evidence="7" type="ORF">KO481_15995</name>
</gene>
<feature type="transmembrane region" description="Helical" evidence="5">
    <location>
        <begin position="124"/>
        <end position="143"/>
    </location>
</feature>
<feature type="transmembrane region" description="Helical" evidence="5">
    <location>
        <begin position="346"/>
        <end position="368"/>
    </location>
</feature>
<evidence type="ECO:0000256" key="4">
    <source>
        <dbReference type="ARBA" id="ARBA00023136"/>
    </source>
</evidence>
<dbReference type="Gene3D" id="1.20.1720.10">
    <property type="entry name" value="Multidrug resistance protein D"/>
    <property type="match status" value="1"/>
</dbReference>
<organism evidence="7 8">
    <name type="scientific">Nocardia albiluteola</name>
    <dbReference type="NCBI Taxonomy" id="2842303"/>
    <lineage>
        <taxon>Bacteria</taxon>
        <taxon>Bacillati</taxon>
        <taxon>Actinomycetota</taxon>
        <taxon>Actinomycetes</taxon>
        <taxon>Mycobacteriales</taxon>
        <taxon>Nocardiaceae</taxon>
        <taxon>Nocardia</taxon>
    </lineage>
</organism>
<reference evidence="7 8" key="1">
    <citation type="submission" date="2021-06" db="EMBL/GenBank/DDBJ databases">
        <title>Actinomycetes sequencing.</title>
        <authorList>
            <person name="Shan Q."/>
        </authorList>
    </citation>
    <scope>NUCLEOTIDE SEQUENCE [LARGE SCALE GENOMIC DNA]</scope>
    <source>
        <strain evidence="7 8">NEAU-G5</strain>
    </source>
</reference>
<feature type="transmembrane region" description="Helical" evidence="5">
    <location>
        <begin position="380"/>
        <end position="405"/>
    </location>
</feature>
<feature type="transmembrane region" description="Helical" evidence="5">
    <location>
        <begin position="214"/>
        <end position="235"/>
    </location>
</feature>
<evidence type="ECO:0000313" key="7">
    <source>
        <dbReference type="EMBL" id="MBU3063021.1"/>
    </source>
</evidence>
<feature type="transmembrane region" description="Helical" evidence="5">
    <location>
        <begin position="184"/>
        <end position="202"/>
    </location>
</feature>
<sequence>MSSSTLQSPVAVPARATSDHASWGTLLVLLAGIFMATLDFFIVNVAIPGTQADLHASSAAMQWVVAGYGLAVAAGLITGGRLGDMFGRRRMYGLGMALFTVASIVCAMAGGAGELIAARVVQGVGMALVTPQVLGIISVVFAGARQARAFAAYGLTMGLAAVFGQLIGGALIQADLFGLGWRTIYWINVPVGVIALAVLRRSVPESRGNAGTRLDPYGVGLILAALVALVLPLIQGRTQGWPLWTWLSLATAAVLLGVFAWYQRRLAARGAAPLVDPTLFRDRAFSVGVVLSLAYQMTMGSFFLFLALYLQQGRGMTPLSSGALFLSIGGPYMLTSSVAERLAARLGRQVIALGAMMQGAGLVLLAVAAERAGGQVALEWLLPGLVIAGAGMGLALVPVPGVVLAGVAPEHAAAAGGVLATAQQVGGALGIAVVGIVFYDRLGGTGNPGPAFVASLVPMSLLCLITAGLVQLLPRSRRKS</sequence>
<dbReference type="InterPro" id="IPR036259">
    <property type="entry name" value="MFS_trans_sf"/>
</dbReference>
<feature type="transmembrane region" description="Helical" evidence="5">
    <location>
        <begin position="417"/>
        <end position="439"/>
    </location>
</feature>
<dbReference type="InterPro" id="IPR020846">
    <property type="entry name" value="MFS_dom"/>
</dbReference>
<feature type="transmembrane region" description="Helical" evidence="5">
    <location>
        <begin position="59"/>
        <end position="79"/>
    </location>
</feature>
<dbReference type="SUPFAM" id="SSF103473">
    <property type="entry name" value="MFS general substrate transporter"/>
    <property type="match status" value="2"/>
</dbReference>
<dbReference type="PROSITE" id="PS50850">
    <property type="entry name" value="MFS"/>
    <property type="match status" value="1"/>
</dbReference>
<dbReference type="CDD" id="cd17321">
    <property type="entry name" value="MFS_MMR_MDR_like"/>
    <property type="match status" value="1"/>
</dbReference>
<comment type="caution">
    <text evidence="7">The sequence shown here is derived from an EMBL/GenBank/DDBJ whole genome shotgun (WGS) entry which is preliminary data.</text>
</comment>
<evidence type="ECO:0000256" key="2">
    <source>
        <dbReference type="ARBA" id="ARBA00022692"/>
    </source>
</evidence>
<feature type="transmembrane region" description="Helical" evidence="5">
    <location>
        <begin position="283"/>
        <end position="310"/>
    </location>
</feature>
<protein>
    <submittedName>
        <fullName evidence="7">MFS transporter</fullName>
    </submittedName>
</protein>
<dbReference type="EMBL" id="JAHKNI010000005">
    <property type="protein sequence ID" value="MBU3063021.1"/>
    <property type="molecule type" value="Genomic_DNA"/>
</dbReference>
<keyword evidence="3 5" id="KW-1133">Transmembrane helix</keyword>
<feature type="transmembrane region" description="Helical" evidence="5">
    <location>
        <begin position="91"/>
        <end position="112"/>
    </location>
</feature>
<dbReference type="RefSeq" id="WP_215917952.1">
    <property type="nucleotide sequence ID" value="NZ_JAHKNI010000005.1"/>
</dbReference>
<feature type="domain" description="Major facilitator superfamily (MFS) profile" evidence="6">
    <location>
        <begin position="25"/>
        <end position="478"/>
    </location>
</feature>
<dbReference type="Proteomes" id="UP000733379">
    <property type="component" value="Unassembled WGS sequence"/>
</dbReference>
<evidence type="ECO:0000313" key="8">
    <source>
        <dbReference type="Proteomes" id="UP000733379"/>
    </source>
</evidence>
<feature type="transmembrane region" description="Helical" evidence="5">
    <location>
        <begin position="241"/>
        <end position="262"/>
    </location>
</feature>
<keyword evidence="2 5" id="KW-0812">Transmembrane</keyword>
<accession>A0ABS6AYA0</accession>
<dbReference type="PANTHER" id="PTHR42718">
    <property type="entry name" value="MAJOR FACILITATOR SUPERFAMILY MULTIDRUG TRANSPORTER MFSC"/>
    <property type="match status" value="1"/>
</dbReference>
<feature type="transmembrane region" description="Helical" evidence="5">
    <location>
        <begin position="451"/>
        <end position="473"/>
    </location>
</feature>
<feature type="transmembrane region" description="Helical" evidence="5">
    <location>
        <begin position="150"/>
        <end position="172"/>
    </location>
</feature>
<evidence type="ECO:0000256" key="3">
    <source>
        <dbReference type="ARBA" id="ARBA00022989"/>
    </source>
</evidence>